<dbReference type="Proteomes" id="UP001497700">
    <property type="component" value="Unassembled WGS sequence"/>
</dbReference>
<comment type="caution">
    <text evidence="1">The sequence shown here is derived from an EMBL/GenBank/DDBJ whole genome shotgun (WGS) entry which is preliminary data.</text>
</comment>
<gene>
    <name evidence="1" type="ORF">F4820DRAFT_425333</name>
</gene>
<sequence>MMTGFLQQVGGKLGEYNFAQLAIASVLLFAAYECVGVVYNLYLHPLSHIPGPPLWIAFPVTKALGMVRGKAEFQIREAHAKYGEAVRIAPNQVSFISPQAWKEIYGHGHAEFPKSFGKGVQMDPKKITASNAADHFRFRRAMLPAFSDKALAQQEPLIRVYVDLLVERLREVAEKGEPTNMVQWYNFTTFDLIADLAFGTPLQGLAERKSNAWLDNIANIMKFIPVLVLVGVSPVLGLIFKLIAGSKLRNSQTNHLALVSKLTNDRIYHRKQADRGDFMDYIMRSRGQAHELSDAELVSNSDLLMVAGSETTATLLSGATYWMLKTPNTLKKAVEEVRKAFKSEEEITFHGATAKLPYLLACLEEGLRLFPPVPLVLSRSVPPGAPAQIAGLTIPEKTVVGVHHLSAYHSEINFHRAREFIPERWLHESTINPASPFYNDRRDVHRPFSFGPRDCIGRNLAYHEMRLIMARLLWNFDFTLDAASNNWHEQRIFALWEKPPLQVVVKQREV</sequence>
<proteinExistence type="predicted"/>
<reference evidence="1 2" key="1">
    <citation type="journal article" date="2022" name="New Phytol.">
        <title>Ecological generalism drives hyperdiversity of secondary metabolite gene clusters in xylarialean endophytes.</title>
        <authorList>
            <person name="Franco M.E.E."/>
            <person name="Wisecaver J.H."/>
            <person name="Arnold A.E."/>
            <person name="Ju Y.M."/>
            <person name="Slot J.C."/>
            <person name="Ahrendt S."/>
            <person name="Moore L.P."/>
            <person name="Eastman K.E."/>
            <person name="Scott K."/>
            <person name="Konkel Z."/>
            <person name="Mondo S.J."/>
            <person name="Kuo A."/>
            <person name="Hayes R.D."/>
            <person name="Haridas S."/>
            <person name="Andreopoulos B."/>
            <person name="Riley R."/>
            <person name="LaButti K."/>
            <person name="Pangilinan J."/>
            <person name="Lipzen A."/>
            <person name="Amirebrahimi M."/>
            <person name="Yan J."/>
            <person name="Adam C."/>
            <person name="Keymanesh K."/>
            <person name="Ng V."/>
            <person name="Louie K."/>
            <person name="Northen T."/>
            <person name="Drula E."/>
            <person name="Henrissat B."/>
            <person name="Hsieh H.M."/>
            <person name="Youens-Clark K."/>
            <person name="Lutzoni F."/>
            <person name="Miadlikowska J."/>
            <person name="Eastwood D.C."/>
            <person name="Hamelin R.C."/>
            <person name="Grigoriev I.V."/>
            <person name="U'Ren J.M."/>
        </authorList>
    </citation>
    <scope>NUCLEOTIDE SEQUENCE [LARGE SCALE GENOMIC DNA]</scope>
    <source>
        <strain evidence="1 2">CBS 119005</strain>
    </source>
</reference>
<dbReference type="EMBL" id="MU393494">
    <property type="protein sequence ID" value="KAI4863972.1"/>
    <property type="molecule type" value="Genomic_DNA"/>
</dbReference>
<name>A0ACB9YXK1_9PEZI</name>
<accession>A0ACB9YXK1</accession>
<evidence type="ECO:0000313" key="1">
    <source>
        <dbReference type="EMBL" id="KAI4863972.1"/>
    </source>
</evidence>
<evidence type="ECO:0000313" key="2">
    <source>
        <dbReference type="Proteomes" id="UP001497700"/>
    </source>
</evidence>
<keyword evidence="2" id="KW-1185">Reference proteome</keyword>
<organism evidence="1 2">
    <name type="scientific">Hypoxylon rubiginosum</name>
    <dbReference type="NCBI Taxonomy" id="110542"/>
    <lineage>
        <taxon>Eukaryota</taxon>
        <taxon>Fungi</taxon>
        <taxon>Dikarya</taxon>
        <taxon>Ascomycota</taxon>
        <taxon>Pezizomycotina</taxon>
        <taxon>Sordariomycetes</taxon>
        <taxon>Xylariomycetidae</taxon>
        <taxon>Xylariales</taxon>
        <taxon>Hypoxylaceae</taxon>
        <taxon>Hypoxylon</taxon>
    </lineage>
</organism>
<protein>
    <submittedName>
        <fullName evidence="1">Cytochrome P450</fullName>
    </submittedName>
</protein>